<evidence type="ECO:0000256" key="1">
    <source>
        <dbReference type="SAM" id="MobiDB-lite"/>
    </source>
</evidence>
<protein>
    <submittedName>
        <fullName evidence="3">Uncharacterized protein</fullName>
    </submittedName>
</protein>
<keyword evidence="2" id="KW-0812">Transmembrane</keyword>
<evidence type="ECO:0000256" key="2">
    <source>
        <dbReference type="SAM" id="Phobius"/>
    </source>
</evidence>
<proteinExistence type="predicted"/>
<dbReference type="AlphaFoldDB" id="A0A5J5IAU4"/>
<keyword evidence="2" id="KW-0472">Membrane</keyword>
<name>A0A5J5IAU4_9BACT</name>
<feature type="compositionally biased region" description="Polar residues" evidence="1">
    <location>
        <begin position="9"/>
        <end position="20"/>
    </location>
</feature>
<keyword evidence="4" id="KW-1185">Reference proteome</keyword>
<feature type="transmembrane region" description="Helical" evidence="2">
    <location>
        <begin position="65"/>
        <end position="83"/>
    </location>
</feature>
<keyword evidence="2" id="KW-1133">Transmembrane helix</keyword>
<evidence type="ECO:0000313" key="4">
    <source>
        <dbReference type="Proteomes" id="UP000326903"/>
    </source>
</evidence>
<dbReference type="Proteomes" id="UP000326903">
    <property type="component" value="Unassembled WGS sequence"/>
</dbReference>
<comment type="caution">
    <text evidence="3">The sequence shown here is derived from an EMBL/GenBank/DDBJ whole genome shotgun (WGS) entry which is preliminary data.</text>
</comment>
<sequence length="84" mass="9520">MPAFAGNETPVTTEKTNNDAHAQQLVNRLKEIRDMDKSDLTSSERRALRKEVKEMKKEVKRDSKGIYLSVGAIIIIILLLILLL</sequence>
<reference evidence="3 4" key="1">
    <citation type="submission" date="2019-09" db="EMBL/GenBank/DDBJ databases">
        <title>Draft genome sequence of Ginsengibacter sp. BR5-29.</title>
        <authorList>
            <person name="Im W.-T."/>
        </authorList>
    </citation>
    <scope>NUCLEOTIDE SEQUENCE [LARGE SCALE GENOMIC DNA]</scope>
    <source>
        <strain evidence="3 4">BR5-29</strain>
    </source>
</reference>
<accession>A0A5J5IAU4</accession>
<organism evidence="3 4">
    <name type="scientific">Ginsengibacter hankyongi</name>
    <dbReference type="NCBI Taxonomy" id="2607284"/>
    <lineage>
        <taxon>Bacteria</taxon>
        <taxon>Pseudomonadati</taxon>
        <taxon>Bacteroidota</taxon>
        <taxon>Chitinophagia</taxon>
        <taxon>Chitinophagales</taxon>
        <taxon>Chitinophagaceae</taxon>
        <taxon>Ginsengibacter</taxon>
    </lineage>
</organism>
<dbReference type="EMBL" id="VYQF01000014">
    <property type="protein sequence ID" value="KAA9034573.1"/>
    <property type="molecule type" value="Genomic_DNA"/>
</dbReference>
<feature type="region of interest" description="Disordered" evidence="1">
    <location>
        <begin position="1"/>
        <end position="20"/>
    </location>
</feature>
<gene>
    <name evidence="3" type="ORF">FW778_21980</name>
</gene>
<evidence type="ECO:0000313" key="3">
    <source>
        <dbReference type="EMBL" id="KAA9034573.1"/>
    </source>
</evidence>